<feature type="compositionally biased region" description="Basic and acidic residues" evidence="1">
    <location>
        <begin position="194"/>
        <end position="221"/>
    </location>
</feature>
<accession>A0ABP0RGY6</accession>
<sequence length="265" mass="30191">MSSGFGGARVNQQDTKQKEFSTINKDGKTVWEPGLPALVTSRRQHRSKQTATVVEEPPVPCDLKATLKMSAPSKTEWLEKVLKAKAKAQDVFNIVTHPKFASGVSEKYGKKMFQMVAEHMDHFSDKQRLTLSRCKLAALGLHGEVQEDSDHDEAPAPPRRSKVPRSPRGAPSPSRGPNVGSSPEKANDEDLEWEETRKRQEEEKRRIEAQKRKLKEEEEKRKTKLGAAFQFEPEEEARLARRRTDRRWSGERRWSGGLKEEHAFP</sequence>
<organism evidence="2 3">
    <name type="scientific">Durusdinium trenchii</name>
    <dbReference type="NCBI Taxonomy" id="1381693"/>
    <lineage>
        <taxon>Eukaryota</taxon>
        <taxon>Sar</taxon>
        <taxon>Alveolata</taxon>
        <taxon>Dinophyceae</taxon>
        <taxon>Suessiales</taxon>
        <taxon>Symbiodiniaceae</taxon>
        <taxon>Durusdinium</taxon>
    </lineage>
</organism>
<feature type="region of interest" description="Disordered" evidence="1">
    <location>
        <begin position="1"/>
        <end position="28"/>
    </location>
</feature>
<gene>
    <name evidence="2" type="ORF">SCF082_LOCUS46747</name>
</gene>
<feature type="compositionally biased region" description="Basic and acidic residues" evidence="1">
    <location>
        <begin position="246"/>
        <end position="265"/>
    </location>
</feature>
<dbReference type="EMBL" id="CAXAMM010041529">
    <property type="protein sequence ID" value="CAK9099841.1"/>
    <property type="molecule type" value="Genomic_DNA"/>
</dbReference>
<comment type="caution">
    <text evidence="2">The sequence shown here is derived from an EMBL/GenBank/DDBJ whole genome shotgun (WGS) entry which is preliminary data.</text>
</comment>
<reference evidence="2 3" key="1">
    <citation type="submission" date="2024-02" db="EMBL/GenBank/DDBJ databases">
        <authorList>
            <person name="Chen Y."/>
            <person name="Shah S."/>
            <person name="Dougan E. K."/>
            <person name="Thang M."/>
            <person name="Chan C."/>
        </authorList>
    </citation>
    <scope>NUCLEOTIDE SEQUENCE [LARGE SCALE GENOMIC DNA]</scope>
</reference>
<evidence type="ECO:0000313" key="3">
    <source>
        <dbReference type="Proteomes" id="UP001642464"/>
    </source>
</evidence>
<feature type="compositionally biased region" description="Basic and acidic residues" evidence="1">
    <location>
        <begin position="15"/>
        <end position="28"/>
    </location>
</feature>
<keyword evidence="3" id="KW-1185">Reference proteome</keyword>
<feature type="compositionally biased region" description="Low complexity" evidence="1">
    <location>
        <begin position="166"/>
        <end position="177"/>
    </location>
</feature>
<name>A0ABP0RGY6_9DINO</name>
<dbReference type="Proteomes" id="UP001642464">
    <property type="component" value="Unassembled WGS sequence"/>
</dbReference>
<proteinExistence type="predicted"/>
<protein>
    <submittedName>
        <fullName evidence="2">Uncharacterized protein</fullName>
    </submittedName>
</protein>
<evidence type="ECO:0000256" key="1">
    <source>
        <dbReference type="SAM" id="MobiDB-lite"/>
    </source>
</evidence>
<evidence type="ECO:0000313" key="2">
    <source>
        <dbReference type="EMBL" id="CAK9099841.1"/>
    </source>
</evidence>
<feature type="region of interest" description="Disordered" evidence="1">
    <location>
        <begin position="143"/>
        <end position="265"/>
    </location>
</feature>